<dbReference type="EMBL" id="PHEX01000004">
    <property type="protein sequence ID" value="PKQ28825.1"/>
    <property type="molecule type" value="Genomic_DNA"/>
</dbReference>
<proteinExistence type="inferred from homology"/>
<name>A0A2N3G7Y5_9ACTN</name>
<evidence type="ECO:0000259" key="13">
    <source>
        <dbReference type="Pfam" id="PF17820"/>
    </source>
</evidence>
<evidence type="ECO:0000256" key="2">
    <source>
        <dbReference type="ARBA" id="ARBA00004141"/>
    </source>
</evidence>
<evidence type="ECO:0000259" key="12">
    <source>
        <dbReference type="Pfam" id="PF02163"/>
    </source>
</evidence>
<dbReference type="PANTHER" id="PTHR42837">
    <property type="entry name" value="REGULATOR OF SIGMA-E PROTEASE RSEP"/>
    <property type="match status" value="1"/>
</dbReference>
<evidence type="ECO:0000256" key="9">
    <source>
        <dbReference type="ARBA" id="ARBA00023049"/>
    </source>
</evidence>
<reference evidence="14 15" key="1">
    <citation type="journal article" date="2017" name="ISME J.">
        <title>Potential for microbial H2 and metal transformations associated with novel bacteria and archaea in deep terrestrial subsurface sediments.</title>
        <authorList>
            <person name="Hernsdorf A.W."/>
            <person name="Amano Y."/>
            <person name="Miyakawa K."/>
            <person name="Ise K."/>
            <person name="Suzuki Y."/>
            <person name="Anantharaman K."/>
            <person name="Probst A."/>
            <person name="Burstein D."/>
            <person name="Thomas B.C."/>
            <person name="Banfield J.F."/>
        </authorList>
    </citation>
    <scope>NUCLEOTIDE SEQUENCE [LARGE SCALE GENOMIC DNA]</scope>
    <source>
        <strain evidence="14">HGW-Actinobacteria-3</strain>
    </source>
</reference>
<keyword evidence="6" id="KW-0378">Hydrolase</keyword>
<feature type="domain" description="PDZ" evidence="13">
    <location>
        <begin position="146"/>
        <end position="191"/>
    </location>
</feature>
<dbReference type="CDD" id="cd06163">
    <property type="entry name" value="S2P-M50_PDZ_RseP-like"/>
    <property type="match status" value="1"/>
</dbReference>
<dbReference type="Pfam" id="PF02163">
    <property type="entry name" value="Peptidase_M50"/>
    <property type="match status" value="1"/>
</dbReference>
<dbReference type="GO" id="GO:0016020">
    <property type="term" value="C:membrane"/>
    <property type="evidence" value="ECO:0007669"/>
    <property type="project" value="UniProtKB-SubCell"/>
</dbReference>
<dbReference type="InterPro" id="IPR036034">
    <property type="entry name" value="PDZ_sf"/>
</dbReference>
<dbReference type="AlphaFoldDB" id="A0A2N3G7Y5"/>
<feature type="transmembrane region" description="Helical" evidence="11">
    <location>
        <begin position="95"/>
        <end position="118"/>
    </location>
</feature>
<comment type="similarity">
    <text evidence="3">Belongs to the peptidase M50B family.</text>
</comment>
<dbReference type="PANTHER" id="PTHR42837:SF2">
    <property type="entry name" value="MEMBRANE METALLOPROTEASE ARASP2, CHLOROPLASTIC-RELATED"/>
    <property type="match status" value="1"/>
</dbReference>
<keyword evidence="7" id="KW-0862">Zinc</keyword>
<keyword evidence="10 11" id="KW-0472">Membrane</keyword>
<comment type="cofactor">
    <cofactor evidence="1">
        <name>Zn(2+)</name>
        <dbReference type="ChEBI" id="CHEBI:29105"/>
    </cofactor>
</comment>
<feature type="transmembrane region" description="Helical" evidence="11">
    <location>
        <begin position="292"/>
        <end position="310"/>
    </location>
</feature>
<dbReference type="Pfam" id="PF17820">
    <property type="entry name" value="PDZ_6"/>
    <property type="match status" value="1"/>
</dbReference>
<protein>
    <submittedName>
        <fullName evidence="14">Uncharacterized protein</fullName>
    </submittedName>
</protein>
<accession>A0A2N3G7Y5</accession>
<evidence type="ECO:0000256" key="3">
    <source>
        <dbReference type="ARBA" id="ARBA00007931"/>
    </source>
</evidence>
<evidence type="ECO:0000256" key="4">
    <source>
        <dbReference type="ARBA" id="ARBA00022670"/>
    </source>
</evidence>
<evidence type="ECO:0000256" key="5">
    <source>
        <dbReference type="ARBA" id="ARBA00022692"/>
    </source>
</evidence>
<comment type="caution">
    <text evidence="14">The sequence shown here is derived from an EMBL/GenBank/DDBJ whole genome shotgun (WGS) entry which is preliminary data.</text>
</comment>
<evidence type="ECO:0000256" key="1">
    <source>
        <dbReference type="ARBA" id="ARBA00001947"/>
    </source>
</evidence>
<dbReference type="SUPFAM" id="SSF50156">
    <property type="entry name" value="PDZ domain-like"/>
    <property type="match status" value="1"/>
</dbReference>
<comment type="subcellular location">
    <subcellularLocation>
        <location evidence="2">Membrane</location>
        <topology evidence="2">Multi-pass membrane protein</topology>
    </subcellularLocation>
</comment>
<keyword evidence="5 11" id="KW-0812">Transmembrane</keyword>
<organism evidence="14 15">
    <name type="scientific">Candidatus Anoxymicrobium japonicum</name>
    <dbReference type="NCBI Taxonomy" id="2013648"/>
    <lineage>
        <taxon>Bacteria</taxon>
        <taxon>Bacillati</taxon>
        <taxon>Actinomycetota</taxon>
        <taxon>Candidatus Geothermincolia</taxon>
        <taxon>Candidatus Geothermincolales</taxon>
        <taxon>Candidatus Anoxymicrobiaceae</taxon>
        <taxon>Candidatus Anoxymicrobium</taxon>
    </lineage>
</organism>
<evidence type="ECO:0000256" key="7">
    <source>
        <dbReference type="ARBA" id="ARBA00022833"/>
    </source>
</evidence>
<sequence>MVFWAIVAVFFIAFMILTHELGHYFAAKAVGIKVQQFSIGFGPEIAGFDRGETRYSLKWFLAGGSVKILGMNPDEEIPPEDLPRSYYKAPAWKRAIVIVAGSFVHTLIAFLLFFLLFWPIGYTVLTGKIEEVQKTVEVRAGQKTPGPGYIAGLRKGDLIKSVDGHAARDWSDMVNLISERPGKHVVLQYERLAEKRTAVATLLNVNGRGILGVRADTASTAVRKSNPIAAIGQASKTIGQVAVALVKGLCSLFSAKTAKMLVGVVPRSQDGPRSVVGATQLTFQAAGQGASVFIYIIAQLFLFLAIFNLAPLPPFDGGHLMVIVIEKLLKKKIDVRKIVPVAWAVIVVLSLIALRLALLDIFNPLRNPFK</sequence>
<keyword evidence="4" id="KW-0645">Protease</keyword>
<dbReference type="Gene3D" id="2.30.42.10">
    <property type="match status" value="1"/>
</dbReference>
<gene>
    <name evidence="14" type="ORF">CVT63_00720</name>
</gene>
<keyword evidence="9" id="KW-0482">Metalloprotease</keyword>
<evidence type="ECO:0000256" key="8">
    <source>
        <dbReference type="ARBA" id="ARBA00022989"/>
    </source>
</evidence>
<dbReference type="InterPro" id="IPR008915">
    <property type="entry name" value="Peptidase_M50"/>
</dbReference>
<dbReference type="GO" id="GO:0004222">
    <property type="term" value="F:metalloendopeptidase activity"/>
    <property type="evidence" value="ECO:0007669"/>
    <property type="project" value="InterPro"/>
</dbReference>
<dbReference type="InterPro" id="IPR004387">
    <property type="entry name" value="Pept_M50_Zn"/>
</dbReference>
<evidence type="ECO:0000313" key="15">
    <source>
        <dbReference type="Proteomes" id="UP000233654"/>
    </source>
</evidence>
<feature type="transmembrane region" description="Helical" evidence="11">
    <location>
        <begin position="341"/>
        <end position="362"/>
    </location>
</feature>
<evidence type="ECO:0000313" key="14">
    <source>
        <dbReference type="EMBL" id="PKQ28825.1"/>
    </source>
</evidence>
<keyword evidence="8 11" id="KW-1133">Transmembrane helix</keyword>
<evidence type="ECO:0000256" key="11">
    <source>
        <dbReference type="SAM" id="Phobius"/>
    </source>
</evidence>
<dbReference type="Proteomes" id="UP000233654">
    <property type="component" value="Unassembled WGS sequence"/>
</dbReference>
<evidence type="ECO:0000256" key="10">
    <source>
        <dbReference type="ARBA" id="ARBA00023136"/>
    </source>
</evidence>
<evidence type="ECO:0000256" key="6">
    <source>
        <dbReference type="ARBA" id="ARBA00022801"/>
    </source>
</evidence>
<dbReference type="GO" id="GO:0006508">
    <property type="term" value="P:proteolysis"/>
    <property type="evidence" value="ECO:0007669"/>
    <property type="project" value="UniProtKB-KW"/>
</dbReference>
<dbReference type="InterPro" id="IPR041489">
    <property type="entry name" value="PDZ_6"/>
</dbReference>
<feature type="domain" description="Peptidase M50" evidence="12">
    <location>
        <begin position="9"/>
        <end position="349"/>
    </location>
</feature>